<keyword evidence="5" id="KW-0342">GTP-binding</keyword>
<evidence type="ECO:0000256" key="7">
    <source>
        <dbReference type="ARBA" id="ARBA00023289"/>
    </source>
</evidence>
<dbReference type="NCBIfam" id="TIGR00231">
    <property type="entry name" value="small_GTP"/>
    <property type="match status" value="1"/>
</dbReference>
<dbReference type="VEuPathDB" id="FungiDB:AeMF1_010675"/>
<protein>
    <submittedName>
        <fullName evidence="8">Uncharacterized protein</fullName>
    </submittedName>
</protein>
<dbReference type="GO" id="GO:0015031">
    <property type="term" value="P:protein transport"/>
    <property type="evidence" value="ECO:0007669"/>
    <property type="project" value="UniProtKB-KW"/>
</dbReference>
<dbReference type="SUPFAM" id="SSF52540">
    <property type="entry name" value="P-loop containing nucleoside triphosphate hydrolases"/>
    <property type="match status" value="1"/>
</dbReference>
<keyword evidence="3" id="KW-0547">Nucleotide-binding</keyword>
<keyword evidence="7" id="KW-0636">Prenylation</keyword>
<dbReference type="SMART" id="SM00174">
    <property type="entry name" value="RHO"/>
    <property type="match status" value="1"/>
</dbReference>
<evidence type="ECO:0000313" key="8">
    <source>
        <dbReference type="EMBL" id="KAF0734518.1"/>
    </source>
</evidence>
<dbReference type="EMBL" id="VJMJ01000111">
    <property type="protein sequence ID" value="KAF0734518.1"/>
    <property type="molecule type" value="Genomic_DNA"/>
</dbReference>
<sequence>MAEGNAKPATIAPLAKYKLVFLGDQGVGKTSMITRFMYDTFDNAYQATIGIDFLSKTMYLENRTVRLQLWDTAGQERFRSLIPSYIRDSSVAVVVYDISNRASFLNTSKWIEDVRAERGQDVVIMLVGNKTDIADRRQVSIDEGADKAKEDNVMFIETSAKAGHNIKALFRKLATVLPGLEDAPAPGESNLVDIKLSAAPTPKENASAEACGC</sequence>
<evidence type="ECO:0000256" key="5">
    <source>
        <dbReference type="ARBA" id="ARBA00023134"/>
    </source>
</evidence>
<dbReference type="AlphaFoldDB" id="A0A6G0X3L8"/>
<comment type="similarity">
    <text evidence="1">Belongs to the small GTPase superfamily. Rab family.</text>
</comment>
<dbReference type="InterPro" id="IPR005225">
    <property type="entry name" value="Small_GTP-bd"/>
</dbReference>
<dbReference type="InterPro" id="IPR027417">
    <property type="entry name" value="P-loop_NTPase"/>
</dbReference>
<comment type="caution">
    <text evidence="8">The sequence shown here is derived from an EMBL/GenBank/DDBJ whole genome shotgun (WGS) entry which is preliminary data.</text>
</comment>
<dbReference type="Proteomes" id="UP000481153">
    <property type="component" value="Unassembled WGS sequence"/>
</dbReference>
<evidence type="ECO:0000256" key="1">
    <source>
        <dbReference type="ARBA" id="ARBA00006270"/>
    </source>
</evidence>
<dbReference type="Pfam" id="PF00071">
    <property type="entry name" value="Ras"/>
    <property type="match status" value="1"/>
</dbReference>
<dbReference type="Gene3D" id="3.40.50.300">
    <property type="entry name" value="P-loop containing nucleotide triphosphate hydrolases"/>
    <property type="match status" value="1"/>
</dbReference>
<name>A0A6G0X3L8_9STRA</name>
<evidence type="ECO:0000256" key="6">
    <source>
        <dbReference type="ARBA" id="ARBA00023288"/>
    </source>
</evidence>
<keyword evidence="9" id="KW-1185">Reference proteome</keyword>
<keyword evidence="2" id="KW-0813">Transport</keyword>
<dbReference type="GO" id="GO:0003924">
    <property type="term" value="F:GTPase activity"/>
    <property type="evidence" value="ECO:0007669"/>
    <property type="project" value="InterPro"/>
</dbReference>
<reference evidence="8 9" key="1">
    <citation type="submission" date="2019-07" db="EMBL/GenBank/DDBJ databases">
        <title>Genomics analysis of Aphanomyces spp. identifies a new class of oomycete effector associated with host adaptation.</title>
        <authorList>
            <person name="Gaulin E."/>
        </authorList>
    </citation>
    <scope>NUCLEOTIDE SEQUENCE [LARGE SCALE GENOMIC DNA]</scope>
    <source>
        <strain evidence="8 9">ATCC 201684</strain>
    </source>
</reference>
<evidence type="ECO:0000256" key="2">
    <source>
        <dbReference type="ARBA" id="ARBA00022448"/>
    </source>
</evidence>
<evidence type="ECO:0000256" key="3">
    <source>
        <dbReference type="ARBA" id="ARBA00022741"/>
    </source>
</evidence>
<organism evidence="8 9">
    <name type="scientific">Aphanomyces euteiches</name>
    <dbReference type="NCBI Taxonomy" id="100861"/>
    <lineage>
        <taxon>Eukaryota</taxon>
        <taxon>Sar</taxon>
        <taxon>Stramenopiles</taxon>
        <taxon>Oomycota</taxon>
        <taxon>Saprolegniomycetes</taxon>
        <taxon>Saprolegniales</taxon>
        <taxon>Verrucalvaceae</taxon>
        <taxon>Aphanomyces</taxon>
    </lineage>
</organism>
<dbReference type="GO" id="GO:0005525">
    <property type="term" value="F:GTP binding"/>
    <property type="evidence" value="ECO:0007669"/>
    <property type="project" value="UniProtKB-KW"/>
</dbReference>
<dbReference type="PANTHER" id="PTHR47977">
    <property type="entry name" value="RAS-RELATED PROTEIN RAB"/>
    <property type="match status" value="1"/>
</dbReference>
<accession>A0A6G0X3L8</accession>
<keyword evidence="6" id="KW-0449">Lipoprotein</keyword>
<dbReference type="PROSITE" id="PS51419">
    <property type="entry name" value="RAB"/>
    <property type="match status" value="1"/>
</dbReference>
<keyword evidence="4" id="KW-0653">Protein transport</keyword>
<dbReference type="PROSITE" id="PS51420">
    <property type="entry name" value="RHO"/>
    <property type="match status" value="1"/>
</dbReference>
<proteinExistence type="inferred from homology"/>
<dbReference type="InterPro" id="IPR001806">
    <property type="entry name" value="Small_GTPase"/>
</dbReference>
<dbReference type="SMART" id="SM00173">
    <property type="entry name" value="RAS"/>
    <property type="match status" value="1"/>
</dbReference>
<evidence type="ECO:0000256" key="4">
    <source>
        <dbReference type="ARBA" id="ARBA00022927"/>
    </source>
</evidence>
<evidence type="ECO:0000313" key="9">
    <source>
        <dbReference type="Proteomes" id="UP000481153"/>
    </source>
</evidence>
<dbReference type="PRINTS" id="PR00449">
    <property type="entry name" value="RASTRNSFRMNG"/>
</dbReference>
<dbReference type="SMART" id="SM00176">
    <property type="entry name" value="RAN"/>
    <property type="match status" value="1"/>
</dbReference>
<dbReference type="FunFam" id="3.40.50.300:FF:000229">
    <property type="entry name" value="Probable Ras-related protein Rab-6A"/>
    <property type="match status" value="1"/>
</dbReference>
<dbReference type="CDD" id="cd01861">
    <property type="entry name" value="Rab6"/>
    <property type="match status" value="1"/>
</dbReference>
<dbReference type="InterPro" id="IPR050227">
    <property type="entry name" value="Rab"/>
</dbReference>
<dbReference type="SMART" id="SM00175">
    <property type="entry name" value="RAB"/>
    <property type="match status" value="1"/>
</dbReference>
<gene>
    <name evidence="8" type="ORF">Ae201684_008763</name>
</gene>
<dbReference type="PROSITE" id="PS51421">
    <property type="entry name" value="RAS"/>
    <property type="match status" value="1"/>
</dbReference>